<dbReference type="Pfam" id="PF06267">
    <property type="entry name" value="DUF1028"/>
    <property type="match status" value="1"/>
</dbReference>
<keyword evidence="4" id="KW-1185">Reference proteome</keyword>
<protein>
    <submittedName>
        <fullName evidence="3">Uncharacterized protein</fullName>
    </submittedName>
</protein>
<evidence type="ECO:0000313" key="3">
    <source>
        <dbReference type="EMBL" id="CAB9517009.1"/>
    </source>
</evidence>
<keyword evidence="2" id="KW-0732">Signal</keyword>
<reference evidence="3" key="1">
    <citation type="submission" date="2020-06" db="EMBL/GenBank/DDBJ databases">
        <authorList>
            <consortium name="Plant Systems Biology data submission"/>
        </authorList>
    </citation>
    <scope>NUCLEOTIDE SEQUENCE</scope>
    <source>
        <strain evidence="3">D6</strain>
    </source>
</reference>
<dbReference type="SUPFAM" id="SSF56235">
    <property type="entry name" value="N-terminal nucleophile aminohydrolases (Ntn hydrolases)"/>
    <property type="match status" value="1"/>
</dbReference>
<dbReference type="PROSITE" id="PS51257">
    <property type="entry name" value="PROKAR_LIPOPROTEIN"/>
    <property type="match status" value="1"/>
</dbReference>
<feature type="region of interest" description="Disordered" evidence="1">
    <location>
        <begin position="295"/>
        <end position="325"/>
    </location>
</feature>
<dbReference type="AlphaFoldDB" id="A0A9N8EEJ2"/>
<organism evidence="3 4">
    <name type="scientific">Seminavis robusta</name>
    <dbReference type="NCBI Taxonomy" id="568900"/>
    <lineage>
        <taxon>Eukaryota</taxon>
        <taxon>Sar</taxon>
        <taxon>Stramenopiles</taxon>
        <taxon>Ochrophyta</taxon>
        <taxon>Bacillariophyta</taxon>
        <taxon>Bacillariophyceae</taxon>
        <taxon>Bacillariophycidae</taxon>
        <taxon>Naviculales</taxon>
        <taxon>Naviculaceae</taxon>
        <taxon>Seminavis</taxon>
    </lineage>
</organism>
<gene>
    <name evidence="3" type="ORF">SEMRO_821_G207430.1</name>
</gene>
<dbReference type="InterPro" id="IPR029055">
    <property type="entry name" value="Ntn_hydrolases_N"/>
</dbReference>
<comment type="caution">
    <text evidence="3">The sequence shown here is derived from an EMBL/GenBank/DDBJ whole genome shotgun (WGS) entry which is preliminary data.</text>
</comment>
<feature type="compositionally biased region" description="Low complexity" evidence="1">
    <location>
        <begin position="297"/>
        <end position="319"/>
    </location>
</feature>
<name>A0A9N8EEJ2_9STRA</name>
<proteinExistence type="predicted"/>
<dbReference type="Proteomes" id="UP001153069">
    <property type="component" value="Unassembled WGS sequence"/>
</dbReference>
<feature type="chain" id="PRO_5040415150" evidence="2">
    <location>
        <begin position="29"/>
        <end position="348"/>
    </location>
</feature>
<evidence type="ECO:0000256" key="2">
    <source>
        <dbReference type="SAM" id="SignalP"/>
    </source>
</evidence>
<evidence type="ECO:0000313" key="4">
    <source>
        <dbReference type="Proteomes" id="UP001153069"/>
    </source>
</evidence>
<evidence type="ECO:0000256" key="1">
    <source>
        <dbReference type="SAM" id="MobiDB-lite"/>
    </source>
</evidence>
<accession>A0A9N8EEJ2</accession>
<dbReference type="Gene3D" id="3.60.20.10">
    <property type="entry name" value="Glutamine Phosphoribosylpyrophosphate, subunit 1, domain 1"/>
    <property type="match status" value="1"/>
</dbReference>
<feature type="signal peptide" evidence="2">
    <location>
        <begin position="1"/>
        <end position="28"/>
    </location>
</feature>
<sequence length="348" mass="36568">MKISPTTTHPLSSACLIVLLAKSNLTRATYSIVAVDREDQFIGGAGATCVQGRNVLAALYHGVPGFGVLHTQAVTLEGDSEAVLTAQDMIQNEEDPEIILERMRNLDNNTLRSPIYLDLYGFPDTVPDYEFRQNAVVDLKGRAAAYTGPSIAPLYEALGTFGTSQEDNQGTIGDRFAYSVQGNVVEELTVSVVAKGFAGLHDPRGEGCDLPDRMMIALLAVPDTGTDSGDARCIRADLDPKEAVGTPAAGAFIKVEAADSTVLLELNVIGDGVKDPTVELKSMYDDWRLRNPCPGGSTATTASSDTITPTATDAPTPAAHSSGDPCSSQIVSASVTVGTVLISFLASS</sequence>
<dbReference type="EMBL" id="CAICTM010000820">
    <property type="protein sequence ID" value="CAB9517009.1"/>
    <property type="molecule type" value="Genomic_DNA"/>
</dbReference>
<dbReference type="InterPro" id="IPR010430">
    <property type="entry name" value="DUF1028"/>
</dbReference>